<reference evidence="8 9" key="1">
    <citation type="submission" date="2023-08" db="EMBL/GenBank/DDBJ databases">
        <title>Arthrobacter horti sp. nov., isolated from forest soil.</title>
        <authorList>
            <person name="Park M."/>
        </authorList>
    </citation>
    <scope>NUCLEOTIDE SEQUENCE [LARGE SCALE GENOMIC DNA]</scope>
    <source>
        <strain evidence="8 9">YJM1</strain>
    </source>
</reference>
<gene>
    <name evidence="8" type="ORF">Q9R02_11995</name>
</gene>
<organism evidence="8 9">
    <name type="scientific">Arthrobacter horti</name>
    <dbReference type="NCBI Taxonomy" id="3068273"/>
    <lineage>
        <taxon>Bacteria</taxon>
        <taxon>Bacillati</taxon>
        <taxon>Actinomycetota</taxon>
        <taxon>Actinomycetes</taxon>
        <taxon>Micrococcales</taxon>
        <taxon>Micrococcaceae</taxon>
        <taxon>Arthrobacter</taxon>
    </lineage>
</organism>
<evidence type="ECO:0000256" key="6">
    <source>
        <dbReference type="SAM" id="Phobius"/>
    </source>
</evidence>
<dbReference type="InterPro" id="IPR011701">
    <property type="entry name" value="MFS"/>
</dbReference>
<dbReference type="CDD" id="cd17324">
    <property type="entry name" value="MFS_NepI_like"/>
    <property type="match status" value="1"/>
</dbReference>
<dbReference type="Proteomes" id="UP001232725">
    <property type="component" value="Unassembled WGS sequence"/>
</dbReference>
<dbReference type="PANTHER" id="PTHR43124:SF3">
    <property type="entry name" value="CHLORAMPHENICOL EFFLUX PUMP RV0191"/>
    <property type="match status" value="1"/>
</dbReference>
<name>A0ABT9IQL7_9MICC</name>
<dbReference type="SUPFAM" id="SSF103473">
    <property type="entry name" value="MFS general substrate transporter"/>
    <property type="match status" value="1"/>
</dbReference>
<feature type="transmembrane region" description="Helical" evidence="6">
    <location>
        <begin position="254"/>
        <end position="274"/>
    </location>
</feature>
<dbReference type="Gene3D" id="1.20.1250.20">
    <property type="entry name" value="MFS general substrate transporter like domains"/>
    <property type="match status" value="2"/>
</dbReference>
<feature type="transmembrane region" description="Helical" evidence="6">
    <location>
        <begin position="176"/>
        <end position="200"/>
    </location>
</feature>
<dbReference type="InterPro" id="IPR020846">
    <property type="entry name" value="MFS_dom"/>
</dbReference>
<evidence type="ECO:0000313" key="8">
    <source>
        <dbReference type="EMBL" id="MDP5227879.1"/>
    </source>
</evidence>
<comment type="subcellular location">
    <subcellularLocation>
        <location evidence="1">Cell membrane</location>
        <topology evidence="1">Multi-pass membrane protein</topology>
    </subcellularLocation>
</comment>
<feature type="transmembrane region" description="Helical" evidence="6">
    <location>
        <begin position="286"/>
        <end position="304"/>
    </location>
</feature>
<proteinExistence type="predicted"/>
<protein>
    <submittedName>
        <fullName evidence="8">MFS transporter</fullName>
    </submittedName>
</protein>
<feature type="transmembrane region" description="Helical" evidence="6">
    <location>
        <begin position="310"/>
        <end position="329"/>
    </location>
</feature>
<evidence type="ECO:0000256" key="5">
    <source>
        <dbReference type="ARBA" id="ARBA00023136"/>
    </source>
</evidence>
<dbReference type="PANTHER" id="PTHR43124">
    <property type="entry name" value="PURINE EFFLUX PUMP PBUE"/>
    <property type="match status" value="1"/>
</dbReference>
<keyword evidence="3 6" id="KW-0812">Transmembrane</keyword>
<keyword evidence="2" id="KW-1003">Cell membrane</keyword>
<dbReference type="InterPro" id="IPR036259">
    <property type="entry name" value="MFS_trans_sf"/>
</dbReference>
<feature type="domain" description="Major facilitator superfamily (MFS) profile" evidence="7">
    <location>
        <begin position="20"/>
        <end position="399"/>
    </location>
</feature>
<feature type="transmembrane region" description="Helical" evidence="6">
    <location>
        <begin position="221"/>
        <end position="242"/>
    </location>
</feature>
<accession>A0ABT9IQL7</accession>
<keyword evidence="4 6" id="KW-1133">Transmembrane helix</keyword>
<feature type="transmembrane region" description="Helical" evidence="6">
    <location>
        <begin position="377"/>
        <end position="395"/>
    </location>
</feature>
<evidence type="ECO:0000259" key="7">
    <source>
        <dbReference type="PROSITE" id="PS50850"/>
    </source>
</evidence>
<evidence type="ECO:0000256" key="3">
    <source>
        <dbReference type="ARBA" id="ARBA00022692"/>
    </source>
</evidence>
<keyword evidence="5 6" id="KW-0472">Membrane</keyword>
<evidence type="ECO:0000256" key="1">
    <source>
        <dbReference type="ARBA" id="ARBA00004651"/>
    </source>
</evidence>
<dbReference type="InterPro" id="IPR050189">
    <property type="entry name" value="MFS_Efflux_Transporters"/>
</dbReference>
<keyword evidence="9" id="KW-1185">Reference proteome</keyword>
<feature type="transmembrane region" description="Helical" evidence="6">
    <location>
        <begin position="90"/>
        <end position="113"/>
    </location>
</feature>
<feature type="transmembrane region" description="Helical" evidence="6">
    <location>
        <begin position="21"/>
        <end position="43"/>
    </location>
</feature>
<feature type="transmembrane region" description="Helical" evidence="6">
    <location>
        <begin position="149"/>
        <end position="170"/>
    </location>
</feature>
<dbReference type="RefSeq" id="WP_305996926.1">
    <property type="nucleotide sequence ID" value="NZ_JAVALS010000008.1"/>
</dbReference>
<feature type="transmembrane region" description="Helical" evidence="6">
    <location>
        <begin position="350"/>
        <end position="371"/>
    </location>
</feature>
<feature type="transmembrane region" description="Helical" evidence="6">
    <location>
        <begin position="125"/>
        <end position="142"/>
    </location>
</feature>
<dbReference type="EMBL" id="JAVALS010000008">
    <property type="protein sequence ID" value="MDP5227879.1"/>
    <property type="molecule type" value="Genomic_DNA"/>
</dbReference>
<evidence type="ECO:0000256" key="2">
    <source>
        <dbReference type="ARBA" id="ARBA00022475"/>
    </source>
</evidence>
<comment type="caution">
    <text evidence="8">The sequence shown here is derived from an EMBL/GenBank/DDBJ whole genome shotgun (WGS) entry which is preliminary data.</text>
</comment>
<dbReference type="Pfam" id="PF07690">
    <property type="entry name" value="MFS_1"/>
    <property type="match status" value="1"/>
</dbReference>
<evidence type="ECO:0000256" key="4">
    <source>
        <dbReference type="ARBA" id="ARBA00022989"/>
    </source>
</evidence>
<dbReference type="PROSITE" id="PS50850">
    <property type="entry name" value="MFS"/>
    <property type="match status" value="1"/>
</dbReference>
<sequence>MTTAPSTGTTLPRPQLSPRALTLAVVSLALGGFAIGTVEFAMMGLLKEVEHGLHLSTPEAGTLISAYALGVCVGAPLLAAFGAKLPRKHLAIGLMLFYAVANASSMLASGYGAMALSRFISGLPHGAYFGIAAVIASSLVAATKRGWAISMVMTGLTVANVIGVPFATWLGQNFGWQLLFALVSAIALLTALAIAVFVPYEPVHPGASIRRELGALKRIQVWMALLTGMIGFGGFFATYTYISHTMTEVSHLPQVLIPLVVAIYGLGMVIGTLIGGRLADKSVMGAIYRALILIAIALAVYFFAVQWAPTALLMVFIVGGMGSLLTAPLQSRLLDASPDAPSLASSLNHAALNVGNAIGAFLGGVVIALGFGYAAPALVGSVLALMGLAIAFTSGRLERRFPVHAAPHHDVQH</sequence>
<evidence type="ECO:0000313" key="9">
    <source>
        <dbReference type="Proteomes" id="UP001232725"/>
    </source>
</evidence>
<feature type="transmembrane region" description="Helical" evidence="6">
    <location>
        <begin position="63"/>
        <end position="83"/>
    </location>
</feature>